<protein>
    <submittedName>
        <fullName evidence="2">Uncharacterized protein</fullName>
    </submittedName>
</protein>
<sequence length="234" mass="25964">MFCTILPQCNVACASNMNITAIIYPIIIWSHITLYNHYNIKINIHVSFLRIRDLQNKINDIQDGPLYTGMMVGGRHVGIEHALDVGDMSQIPSCTFYETQAYTCNPSGTVINPCHYCKTEVVYTVSSAKCPGDHSFPPSLAPLYMWILKPYNIKKHFGKQYLCAVEPNPSAKFASLTSSAPVMTSSDVALTLPQEVQNRPTQSLTQTSQDNIMIIAIVIVVILLFLCGLGIYLS</sequence>
<dbReference type="VEuPathDB" id="CryptoDB:cand_025710"/>
<feature type="transmembrane region" description="Helical" evidence="1">
    <location>
        <begin position="212"/>
        <end position="233"/>
    </location>
</feature>
<dbReference type="OrthoDB" id="339062at2759"/>
<keyword evidence="3" id="KW-1185">Reference proteome</keyword>
<keyword evidence="1" id="KW-1133">Transmembrane helix</keyword>
<name>A0A1J4MCE0_9CRYT</name>
<organism evidence="2 3">
    <name type="scientific">Cryptosporidium andersoni</name>
    <dbReference type="NCBI Taxonomy" id="117008"/>
    <lineage>
        <taxon>Eukaryota</taxon>
        <taxon>Sar</taxon>
        <taxon>Alveolata</taxon>
        <taxon>Apicomplexa</taxon>
        <taxon>Conoidasida</taxon>
        <taxon>Coccidia</taxon>
        <taxon>Eucoccidiorida</taxon>
        <taxon>Eimeriorina</taxon>
        <taxon>Cryptosporidiidae</taxon>
        <taxon>Cryptosporidium</taxon>
    </lineage>
</organism>
<dbReference type="EMBL" id="LRBS01000124">
    <property type="protein sequence ID" value="OII71155.1"/>
    <property type="molecule type" value="Genomic_DNA"/>
</dbReference>
<dbReference type="Proteomes" id="UP000186804">
    <property type="component" value="Unassembled WGS sequence"/>
</dbReference>
<comment type="caution">
    <text evidence="2">The sequence shown here is derived from an EMBL/GenBank/DDBJ whole genome shotgun (WGS) entry which is preliminary data.</text>
</comment>
<gene>
    <name evidence="2" type="ORF">cand_025710</name>
</gene>
<evidence type="ECO:0000313" key="3">
    <source>
        <dbReference type="Proteomes" id="UP000186804"/>
    </source>
</evidence>
<evidence type="ECO:0000313" key="2">
    <source>
        <dbReference type="EMBL" id="OII71155.1"/>
    </source>
</evidence>
<accession>A0A1J4MCE0</accession>
<dbReference type="GeneID" id="92366755"/>
<reference evidence="2 3" key="1">
    <citation type="submission" date="2016-10" db="EMBL/GenBank/DDBJ databases">
        <title>Reductive evolution of mitochondrial metabolism and differential evolution of invasion-related proteins in Cryptosporidium.</title>
        <authorList>
            <person name="Liu S."/>
            <person name="Roellig D.M."/>
            <person name="Guo Y."/>
            <person name="Li N."/>
            <person name="Frace M.A."/>
            <person name="Tang K."/>
            <person name="Zhang L."/>
            <person name="Feng Y."/>
            <person name="Xiao L."/>
        </authorList>
    </citation>
    <scope>NUCLEOTIDE SEQUENCE [LARGE SCALE GENOMIC DNA]</scope>
    <source>
        <strain evidence="2">30847</strain>
    </source>
</reference>
<proteinExistence type="predicted"/>
<keyword evidence="1" id="KW-0812">Transmembrane</keyword>
<evidence type="ECO:0000256" key="1">
    <source>
        <dbReference type="SAM" id="Phobius"/>
    </source>
</evidence>
<dbReference type="RefSeq" id="XP_067066523.1">
    <property type="nucleotide sequence ID" value="XM_067212800.1"/>
</dbReference>
<keyword evidence="1" id="KW-0472">Membrane</keyword>
<dbReference type="AlphaFoldDB" id="A0A1J4MCE0"/>